<accession>A0A9D5Q548</accession>
<gene>
    <name evidence="7" type="ORF">GF339_06470</name>
</gene>
<dbReference type="Gene3D" id="3.40.630.10">
    <property type="entry name" value="Zn peptidases"/>
    <property type="match status" value="1"/>
</dbReference>
<evidence type="ECO:0000256" key="3">
    <source>
        <dbReference type="ARBA" id="ARBA00022723"/>
    </source>
</evidence>
<comment type="cofactor">
    <cofactor evidence="1">
        <name>Zn(2+)</name>
        <dbReference type="ChEBI" id="CHEBI:29105"/>
    </cofactor>
</comment>
<dbReference type="Gene3D" id="3.30.70.360">
    <property type="match status" value="1"/>
</dbReference>
<organism evidence="7 8">
    <name type="scientific">candidate division KSB3 bacterium</name>
    <dbReference type="NCBI Taxonomy" id="2044937"/>
    <lineage>
        <taxon>Bacteria</taxon>
        <taxon>candidate division KSB3</taxon>
    </lineage>
</organism>
<dbReference type="Proteomes" id="UP000649604">
    <property type="component" value="Unassembled WGS sequence"/>
</dbReference>
<dbReference type="GO" id="GO:0016787">
    <property type="term" value="F:hydrolase activity"/>
    <property type="evidence" value="ECO:0007669"/>
    <property type="project" value="UniProtKB-KW"/>
</dbReference>
<keyword evidence="3" id="KW-0479">Metal-binding</keyword>
<dbReference type="AlphaFoldDB" id="A0A9D5Q548"/>
<dbReference type="SUPFAM" id="SSF53187">
    <property type="entry name" value="Zn-dependent exopeptidases"/>
    <property type="match status" value="1"/>
</dbReference>
<dbReference type="Pfam" id="PF07687">
    <property type="entry name" value="M20_dimer"/>
    <property type="match status" value="1"/>
</dbReference>
<comment type="caution">
    <text evidence="7">The sequence shown here is derived from an EMBL/GenBank/DDBJ whole genome shotgun (WGS) entry which is preliminary data.</text>
</comment>
<evidence type="ECO:0000259" key="6">
    <source>
        <dbReference type="Pfam" id="PF07687"/>
    </source>
</evidence>
<dbReference type="InterPro" id="IPR050072">
    <property type="entry name" value="Peptidase_M20A"/>
</dbReference>
<dbReference type="InterPro" id="IPR011650">
    <property type="entry name" value="Peptidase_M20_dimer"/>
</dbReference>
<dbReference type="EMBL" id="WJJP01000201">
    <property type="protein sequence ID" value="MBD3324210.1"/>
    <property type="molecule type" value="Genomic_DNA"/>
</dbReference>
<feature type="domain" description="Peptidase M20 dimerisation" evidence="6">
    <location>
        <begin position="179"/>
        <end position="282"/>
    </location>
</feature>
<sequence>MQRERLSHMNIALLEHMIGIPSMFPDETALGDLLYAELQAIGWTVTKQQVADHRFNVLAECGTGDRALMFYGHLDTVPAYGAWDSDPYVLTPQGDRLIGLGASDMKGGLYVILEAARDLTLSPDRKVKIAFCVDEENESVGAYALSADPFLDDVELIISAEIGDAATRQPQDIPCVVLGRRGRVGLTISVPGISAHGATPEQGVSAILEAYRFIEALAAMPMPSHPKLGQGTQYIQEIQAKSGSLSLPDRCDLYLSRLLVPPETPESALQEVQRYIARLYAQQHVVPRQGKRAVVTFAERGTPYYRPYITDETAPPVKKFLHRLTTKHFPNVSLGYGRSVADENIFGGINAIPTVTLGPRGGNEHSANEWVSHQSLARLIPVYRDLMQNLEI</sequence>
<dbReference type="PROSITE" id="PS00759">
    <property type="entry name" value="ARGE_DAPE_CPG2_2"/>
    <property type="match status" value="1"/>
</dbReference>
<keyword evidence="5" id="KW-0862">Zinc</keyword>
<evidence type="ECO:0000313" key="8">
    <source>
        <dbReference type="Proteomes" id="UP000649604"/>
    </source>
</evidence>
<protein>
    <submittedName>
        <fullName evidence="7">M20/M25/M40 family metallo-hydrolase</fullName>
    </submittedName>
</protein>
<evidence type="ECO:0000256" key="5">
    <source>
        <dbReference type="ARBA" id="ARBA00022833"/>
    </source>
</evidence>
<evidence type="ECO:0000256" key="2">
    <source>
        <dbReference type="ARBA" id="ARBA00006247"/>
    </source>
</evidence>
<dbReference type="PROSITE" id="PS00758">
    <property type="entry name" value="ARGE_DAPE_CPG2_1"/>
    <property type="match status" value="1"/>
</dbReference>
<proteinExistence type="inferred from homology"/>
<dbReference type="InterPro" id="IPR036264">
    <property type="entry name" value="Bact_exopeptidase_dim_dom"/>
</dbReference>
<dbReference type="Pfam" id="PF01546">
    <property type="entry name" value="Peptidase_M20"/>
    <property type="match status" value="1"/>
</dbReference>
<dbReference type="GO" id="GO:0046872">
    <property type="term" value="F:metal ion binding"/>
    <property type="evidence" value="ECO:0007669"/>
    <property type="project" value="UniProtKB-KW"/>
</dbReference>
<dbReference type="InterPro" id="IPR001261">
    <property type="entry name" value="ArgE/DapE_CS"/>
</dbReference>
<name>A0A9D5Q548_9BACT</name>
<dbReference type="SUPFAM" id="SSF55031">
    <property type="entry name" value="Bacterial exopeptidase dimerisation domain"/>
    <property type="match status" value="1"/>
</dbReference>
<evidence type="ECO:0000256" key="1">
    <source>
        <dbReference type="ARBA" id="ARBA00001947"/>
    </source>
</evidence>
<comment type="similarity">
    <text evidence="2">Belongs to the peptidase M20A family.</text>
</comment>
<reference evidence="7" key="1">
    <citation type="submission" date="2019-11" db="EMBL/GenBank/DDBJ databases">
        <title>Microbial mats filling the niche in hypersaline microbial mats.</title>
        <authorList>
            <person name="Wong H.L."/>
            <person name="Macleod F.I."/>
            <person name="White R.A. III"/>
            <person name="Burns B.P."/>
        </authorList>
    </citation>
    <scope>NUCLEOTIDE SEQUENCE</scope>
    <source>
        <strain evidence="7">Rbin_158</strain>
    </source>
</reference>
<dbReference type="PANTHER" id="PTHR43808">
    <property type="entry name" value="ACETYLORNITHINE DEACETYLASE"/>
    <property type="match status" value="1"/>
</dbReference>
<dbReference type="PANTHER" id="PTHR43808:SF8">
    <property type="entry name" value="PEPTIDASE M20 DIMERISATION DOMAIN-CONTAINING PROTEIN"/>
    <property type="match status" value="1"/>
</dbReference>
<evidence type="ECO:0000313" key="7">
    <source>
        <dbReference type="EMBL" id="MBD3324210.1"/>
    </source>
</evidence>
<evidence type="ECO:0000256" key="4">
    <source>
        <dbReference type="ARBA" id="ARBA00022801"/>
    </source>
</evidence>
<dbReference type="InterPro" id="IPR002933">
    <property type="entry name" value="Peptidase_M20"/>
</dbReference>
<keyword evidence="4" id="KW-0378">Hydrolase</keyword>